<reference evidence="25" key="1">
    <citation type="submission" date="2017-07" db="EMBL/GenBank/DDBJ databases">
        <title>Taro Niue Genome Assembly and Annotation.</title>
        <authorList>
            <person name="Atibalentja N."/>
            <person name="Keating K."/>
            <person name="Fields C.J."/>
        </authorList>
    </citation>
    <scope>NUCLEOTIDE SEQUENCE</scope>
    <source>
        <strain evidence="25">Niue_2</strain>
        <tissue evidence="25">Leaf</tissue>
    </source>
</reference>
<feature type="active site" description="Proton acceptor" evidence="18">
    <location>
        <position position="92"/>
    </location>
</feature>
<dbReference type="Gene3D" id="1.10.420.10">
    <property type="entry name" value="Peroxidase, domain 2"/>
    <property type="match status" value="1"/>
</dbReference>
<dbReference type="InterPro" id="IPR000823">
    <property type="entry name" value="Peroxidase_pln"/>
</dbReference>
<feature type="domain" description="Plant heme peroxidase family profile" evidence="24">
    <location>
        <begin position="51"/>
        <end position="344"/>
    </location>
</feature>
<comment type="cofactor">
    <cofactor evidence="20 23">
        <name>Ca(2+)</name>
        <dbReference type="ChEBI" id="CHEBI:29108"/>
    </cofactor>
    <text evidence="20 23">Binds 2 calcium ions per subunit.</text>
</comment>
<comment type="cofactor">
    <cofactor evidence="20 23">
        <name>heme b</name>
        <dbReference type="ChEBI" id="CHEBI:60344"/>
    </cofactor>
    <text evidence="20 23">Binds 1 heme b (iron(II)-protoporphyrin IX) group per subunit.</text>
</comment>
<dbReference type="SUPFAM" id="SSF48113">
    <property type="entry name" value="Heme-dependent peroxidases"/>
    <property type="match status" value="1"/>
</dbReference>
<dbReference type="PROSITE" id="PS00436">
    <property type="entry name" value="PEROXIDASE_2"/>
    <property type="match status" value="1"/>
</dbReference>
<keyword evidence="7 23" id="KW-0575">Peroxidase</keyword>
<keyword evidence="6 23" id="KW-0964">Secreted</keyword>
<keyword evidence="17 23" id="KW-0376">Hydrogen peroxide</keyword>
<evidence type="ECO:0000256" key="23">
    <source>
        <dbReference type="RuleBase" id="RU362060"/>
    </source>
</evidence>
<dbReference type="GO" id="GO:0042744">
    <property type="term" value="P:hydrogen peroxide catabolic process"/>
    <property type="evidence" value="ECO:0007669"/>
    <property type="project" value="UniProtKB-KW"/>
</dbReference>
<comment type="subcellular location">
    <subcellularLocation>
        <location evidence="3 23">Secreted</location>
    </subcellularLocation>
</comment>
<dbReference type="PANTHER" id="PTHR31517">
    <property type="match status" value="1"/>
</dbReference>
<dbReference type="GO" id="GO:0046872">
    <property type="term" value="F:metal ion binding"/>
    <property type="evidence" value="ECO:0007669"/>
    <property type="project" value="UniProtKB-UniRule"/>
</dbReference>
<dbReference type="EMBL" id="NMUH01010699">
    <property type="protein sequence ID" value="MQM21190.1"/>
    <property type="molecule type" value="Genomic_DNA"/>
</dbReference>
<evidence type="ECO:0000256" key="7">
    <source>
        <dbReference type="ARBA" id="ARBA00022559"/>
    </source>
</evidence>
<keyword evidence="15" id="KW-0325">Glycoprotein</keyword>
<feature type="signal peptide" evidence="23">
    <location>
        <begin position="1"/>
        <end position="26"/>
    </location>
</feature>
<feature type="disulfide bond" evidence="22">
    <location>
        <begin position="94"/>
        <end position="99"/>
    </location>
</feature>
<dbReference type="Pfam" id="PF00141">
    <property type="entry name" value="peroxidase"/>
    <property type="match status" value="1"/>
</dbReference>
<feature type="binding site" evidence="20">
    <location>
        <position position="100"/>
    </location>
    <ligand>
        <name>Ca(2+)</name>
        <dbReference type="ChEBI" id="CHEBI:29108"/>
        <label>1</label>
    </ligand>
</feature>
<feature type="binding site" evidence="20">
    <location>
        <position position="111"/>
    </location>
    <ligand>
        <name>Ca(2+)</name>
        <dbReference type="ChEBI" id="CHEBI:29108"/>
        <label>1</label>
    </ligand>
</feature>
<evidence type="ECO:0000256" key="2">
    <source>
        <dbReference type="ARBA" id="ARBA00002322"/>
    </source>
</evidence>
<keyword evidence="16" id="KW-0873">Pyrrolidone carboxylic acid</keyword>
<feature type="binding site" evidence="20">
    <location>
        <position position="271"/>
    </location>
    <ligand>
        <name>Ca(2+)</name>
        <dbReference type="ChEBI" id="CHEBI:29108"/>
        <label>2</label>
    </ligand>
</feature>
<evidence type="ECO:0000256" key="6">
    <source>
        <dbReference type="ARBA" id="ARBA00022525"/>
    </source>
</evidence>
<keyword evidence="13 20" id="KW-0408">Iron</keyword>
<feature type="disulfide bond" evidence="22">
    <location>
        <begin position="61"/>
        <end position="137"/>
    </location>
</feature>
<keyword evidence="9 20" id="KW-0479">Metal-binding</keyword>
<dbReference type="InterPro" id="IPR010255">
    <property type="entry name" value="Haem_peroxidase_sf"/>
</dbReference>
<dbReference type="InterPro" id="IPR019794">
    <property type="entry name" value="Peroxidases_AS"/>
</dbReference>
<feature type="site" description="Transition state stabilizer" evidence="21">
    <location>
        <position position="88"/>
    </location>
</feature>
<feature type="chain" id="PRO_5033093674" description="Peroxidase" evidence="23">
    <location>
        <begin position="27"/>
        <end position="349"/>
    </location>
</feature>
<comment type="similarity">
    <text evidence="23">Belongs to the peroxidase family. Classical plant (class III) peroxidase subfamily.</text>
</comment>
<evidence type="ECO:0000256" key="16">
    <source>
        <dbReference type="ARBA" id="ARBA00023283"/>
    </source>
</evidence>
<evidence type="ECO:0000256" key="8">
    <source>
        <dbReference type="ARBA" id="ARBA00022617"/>
    </source>
</evidence>
<evidence type="ECO:0000256" key="5">
    <source>
        <dbReference type="ARBA" id="ARBA00012313"/>
    </source>
</evidence>
<dbReference type="Gene3D" id="1.10.520.10">
    <property type="match status" value="1"/>
</dbReference>
<comment type="caution">
    <text evidence="25">The sequence shown here is derived from an EMBL/GenBank/DDBJ whole genome shotgun (WGS) entry which is preliminary data.</text>
</comment>
<proteinExistence type="inferred from homology"/>
<evidence type="ECO:0000256" key="12">
    <source>
        <dbReference type="ARBA" id="ARBA00023002"/>
    </source>
</evidence>
<evidence type="ECO:0000259" key="24">
    <source>
        <dbReference type="PROSITE" id="PS50873"/>
    </source>
</evidence>
<dbReference type="GO" id="GO:0020037">
    <property type="term" value="F:heme binding"/>
    <property type="evidence" value="ECO:0007669"/>
    <property type="project" value="UniProtKB-UniRule"/>
</dbReference>
<evidence type="ECO:0000256" key="20">
    <source>
        <dbReference type="PIRSR" id="PIRSR600823-3"/>
    </source>
</evidence>
<feature type="disulfide bond" evidence="22">
    <location>
        <begin position="221"/>
        <end position="253"/>
    </location>
</feature>
<keyword evidence="11 20" id="KW-0106">Calcium</keyword>
<dbReference type="PRINTS" id="PR00458">
    <property type="entry name" value="PEROXIDASE"/>
</dbReference>
<keyword evidence="12 23" id="KW-0560">Oxidoreductase</keyword>
<evidence type="ECO:0000256" key="9">
    <source>
        <dbReference type="ARBA" id="ARBA00022723"/>
    </source>
</evidence>
<evidence type="ECO:0000256" key="17">
    <source>
        <dbReference type="ARBA" id="ARBA00023324"/>
    </source>
</evidence>
<comment type="function">
    <text evidence="2">Removal of H(2)O(2), oxidation of toxic reductants, biosynthesis and degradation of lignin, suberization, auxin catabolism, response to environmental stresses such as wounding, pathogen attack and oxidative stress. These functions might be dependent on each isozyme/isoform in each plant tissue.</text>
</comment>
<comment type="catalytic activity">
    <reaction evidence="1 23">
        <text>2 a phenolic donor + H2O2 = 2 a phenolic radical donor + 2 H2O</text>
        <dbReference type="Rhea" id="RHEA:56136"/>
        <dbReference type="ChEBI" id="CHEBI:15377"/>
        <dbReference type="ChEBI" id="CHEBI:16240"/>
        <dbReference type="ChEBI" id="CHEBI:139520"/>
        <dbReference type="ChEBI" id="CHEBI:139521"/>
        <dbReference type="EC" id="1.11.1.7"/>
    </reaction>
</comment>
<dbReference type="InterPro" id="IPR019793">
    <property type="entry name" value="Peroxidases_heam-ligand_BS"/>
</dbReference>
<dbReference type="CDD" id="cd00693">
    <property type="entry name" value="secretory_peroxidase"/>
    <property type="match status" value="1"/>
</dbReference>
<sequence>MGPASPSCRRRRRLPTLLLLLSTVMAVSMAEGAAKHHKAGHHFVQHVAEDFLFFDHYAKTCPKMESIVHNRVSYWVKQDPTLGPALLRLHFHDCAVKGCDASILLNHPGSERAAKASQSLRGFQVIDDIKAEVERQCPGVVSCADILTAAARDATVKIGGPFWDVQYGRKDGLVSLAKDAETVPMGKESITDLIEFFQARGMNLLDLVILSGAHTIGRSTCGSVQHRVYNFTGTGKPDPSVNGKYLNYLRRKCRWASEYVQLDATTPTKFDGAYYGNLERQMGLLSTDQLLHSDSRTSPVVATLVSQPYLFYQQFAVSMVNLGNVQVLTGDDEGEIRSNCNFVNKHKSH</sequence>
<feature type="binding site" description="axial binding residue" evidence="20">
    <location>
        <position position="214"/>
    </location>
    <ligand>
        <name>heme b</name>
        <dbReference type="ChEBI" id="CHEBI:60344"/>
    </ligand>
    <ligandPart>
        <name>Fe</name>
        <dbReference type="ChEBI" id="CHEBI:18248"/>
    </ligandPart>
</feature>
<organism evidence="25 26">
    <name type="scientific">Colocasia esculenta</name>
    <name type="common">Wild taro</name>
    <name type="synonym">Arum esculentum</name>
    <dbReference type="NCBI Taxonomy" id="4460"/>
    <lineage>
        <taxon>Eukaryota</taxon>
        <taxon>Viridiplantae</taxon>
        <taxon>Streptophyta</taxon>
        <taxon>Embryophyta</taxon>
        <taxon>Tracheophyta</taxon>
        <taxon>Spermatophyta</taxon>
        <taxon>Magnoliopsida</taxon>
        <taxon>Liliopsida</taxon>
        <taxon>Araceae</taxon>
        <taxon>Aroideae</taxon>
        <taxon>Colocasieae</taxon>
        <taxon>Colocasia</taxon>
    </lineage>
</organism>
<protein>
    <recommendedName>
        <fullName evidence="5 23">Peroxidase</fullName>
        <ecNumber evidence="5 23">1.11.1.7</ecNumber>
    </recommendedName>
</protein>
<dbReference type="FunFam" id="1.10.520.10:FF:000006">
    <property type="entry name" value="Peroxidase"/>
    <property type="match status" value="1"/>
</dbReference>
<name>A0A843XQ28_COLES</name>
<dbReference type="EC" id="1.11.1.7" evidence="5 23"/>
<dbReference type="InterPro" id="IPR033905">
    <property type="entry name" value="Secretory_peroxidase"/>
</dbReference>
<evidence type="ECO:0000256" key="22">
    <source>
        <dbReference type="PIRSR" id="PIRSR600823-5"/>
    </source>
</evidence>
<evidence type="ECO:0000256" key="21">
    <source>
        <dbReference type="PIRSR" id="PIRSR600823-4"/>
    </source>
</evidence>
<dbReference type="FunFam" id="1.10.420.10:FF:000001">
    <property type="entry name" value="Peroxidase"/>
    <property type="match status" value="1"/>
</dbReference>
<dbReference type="InterPro" id="IPR002016">
    <property type="entry name" value="Haem_peroxidase"/>
</dbReference>
<keyword evidence="14 22" id="KW-1015">Disulfide bond</keyword>
<evidence type="ECO:0000313" key="25">
    <source>
        <dbReference type="EMBL" id="MQM21190.1"/>
    </source>
</evidence>
<feature type="disulfide bond" evidence="22">
    <location>
        <begin position="143"/>
        <end position="340"/>
    </location>
</feature>
<feature type="binding site" evidence="20">
    <location>
        <position position="102"/>
    </location>
    <ligand>
        <name>Ca(2+)</name>
        <dbReference type="ChEBI" id="CHEBI:29108"/>
        <label>1</label>
    </ligand>
</feature>
<evidence type="ECO:0000256" key="3">
    <source>
        <dbReference type="ARBA" id="ARBA00004613"/>
    </source>
</evidence>
<feature type="binding site" evidence="20">
    <location>
        <position position="266"/>
    </location>
    <ligand>
        <name>Ca(2+)</name>
        <dbReference type="ChEBI" id="CHEBI:29108"/>
        <label>2</label>
    </ligand>
</feature>
<dbReference type="GO" id="GO:0140825">
    <property type="term" value="F:lactoperoxidase activity"/>
    <property type="evidence" value="ECO:0007669"/>
    <property type="project" value="UniProtKB-EC"/>
</dbReference>
<evidence type="ECO:0000256" key="15">
    <source>
        <dbReference type="ARBA" id="ARBA00023180"/>
    </source>
</evidence>
<dbReference type="PROSITE" id="PS50873">
    <property type="entry name" value="PEROXIDASE_4"/>
    <property type="match status" value="1"/>
</dbReference>
<keyword evidence="8 23" id="KW-0349">Heme</keyword>
<dbReference type="PRINTS" id="PR00461">
    <property type="entry name" value="PLPEROXIDASE"/>
</dbReference>
<feature type="binding site" evidence="20">
    <location>
        <position position="263"/>
    </location>
    <ligand>
        <name>Ca(2+)</name>
        <dbReference type="ChEBI" id="CHEBI:29108"/>
        <label>2</label>
    </ligand>
</feature>
<dbReference type="Proteomes" id="UP000652761">
    <property type="component" value="Unassembled WGS sequence"/>
</dbReference>
<evidence type="ECO:0000256" key="13">
    <source>
        <dbReference type="ARBA" id="ARBA00023004"/>
    </source>
</evidence>
<evidence type="ECO:0000256" key="1">
    <source>
        <dbReference type="ARBA" id="ARBA00000189"/>
    </source>
</evidence>
<feature type="binding site" evidence="20">
    <location>
        <position position="96"/>
    </location>
    <ligand>
        <name>Ca(2+)</name>
        <dbReference type="ChEBI" id="CHEBI:29108"/>
        <label>1</label>
    </ligand>
</feature>
<gene>
    <name evidence="25" type="ORF">Taro_054224</name>
</gene>
<dbReference type="PANTHER" id="PTHR31517:SF17">
    <property type="entry name" value="PEROXIDASE 6"/>
    <property type="match status" value="1"/>
</dbReference>
<dbReference type="AlphaFoldDB" id="A0A843XQ28"/>
<dbReference type="GO" id="GO:0006979">
    <property type="term" value="P:response to oxidative stress"/>
    <property type="evidence" value="ECO:0007669"/>
    <property type="project" value="UniProtKB-UniRule"/>
</dbReference>
<feature type="binding site" evidence="20">
    <location>
        <position position="98"/>
    </location>
    <ligand>
        <name>Ca(2+)</name>
        <dbReference type="ChEBI" id="CHEBI:29108"/>
        <label>1</label>
    </ligand>
</feature>
<evidence type="ECO:0000256" key="14">
    <source>
        <dbReference type="ARBA" id="ARBA00023157"/>
    </source>
</evidence>
<evidence type="ECO:0000256" key="11">
    <source>
        <dbReference type="ARBA" id="ARBA00022837"/>
    </source>
</evidence>
<evidence type="ECO:0000256" key="19">
    <source>
        <dbReference type="PIRSR" id="PIRSR600823-2"/>
    </source>
</evidence>
<keyword evidence="26" id="KW-1185">Reference proteome</keyword>
<feature type="binding site" evidence="20">
    <location>
        <position position="215"/>
    </location>
    <ligand>
        <name>Ca(2+)</name>
        <dbReference type="ChEBI" id="CHEBI:29108"/>
        <label>2</label>
    </ligand>
</feature>
<evidence type="ECO:0000256" key="10">
    <source>
        <dbReference type="ARBA" id="ARBA00022729"/>
    </source>
</evidence>
<accession>A0A843XQ28</accession>
<evidence type="ECO:0000256" key="4">
    <source>
        <dbReference type="ARBA" id="ARBA00006873"/>
    </source>
</evidence>
<dbReference type="GO" id="GO:0005576">
    <property type="term" value="C:extracellular region"/>
    <property type="evidence" value="ECO:0007669"/>
    <property type="project" value="UniProtKB-SubCell"/>
</dbReference>
<dbReference type="PROSITE" id="PS00435">
    <property type="entry name" value="PEROXIDASE_1"/>
    <property type="match status" value="1"/>
</dbReference>
<dbReference type="OrthoDB" id="2113341at2759"/>
<feature type="binding site" evidence="19">
    <location>
        <position position="184"/>
    </location>
    <ligand>
        <name>substrate</name>
    </ligand>
</feature>
<evidence type="ECO:0000256" key="18">
    <source>
        <dbReference type="PIRSR" id="PIRSR600823-1"/>
    </source>
</evidence>
<keyword evidence="10 23" id="KW-0732">Signal</keyword>
<feature type="binding site" evidence="20">
    <location>
        <position position="93"/>
    </location>
    <ligand>
        <name>Ca(2+)</name>
        <dbReference type="ChEBI" id="CHEBI:29108"/>
        <label>1</label>
    </ligand>
</feature>
<comment type="similarity">
    <text evidence="4">Belongs to the peroxidase family. Ascorbate peroxidase subfamily.</text>
</comment>
<evidence type="ECO:0000313" key="26">
    <source>
        <dbReference type="Proteomes" id="UP000652761"/>
    </source>
</evidence>